<dbReference type="Proteomes" id="UP000295344">
    <property type="component" value="Unassembled WGS sequence"/>
</dbReference>
<accession>A0A4R7FHX6</accession>
<feature type="transmembrane region" description="Helical" evidence="7">
    <location>
        <begin position="312"/>
        <end position="333"/>
    </location>
</feature>
<dbReference type="PANTHER" id="PTHR47089">
    <property type="entry name" value="ABC TRANSPORTER, PERMEASE PROTEIN"/>
    <property type="match status" value="1"/>
</dbReference>
<dbReference type="GO" id="GO:0005886">
    <property type="term" value="C:plasma membrane"/>
    <property type="evidence" value="ECO:0007669"/>
    <property type="project" value="UniProtKB-SubCell"/>
</dbReference>
<dbReference type="Pfam" id="PF02653">
    <property type="entry name" value="BPD_transp_2"/>
    <property type="match status" value="1"/>
</dbReference>
<feature type="region of interest" description="Disordered" evidence="6">
    <location>
        <begin position="1"/>
        <end position="38"/>
    </location>
</feature>
<feature type="transmembrane region" description="Helical" evidence="7">
    <location>
        <begin position="365"/>
        <end position="384"/>
    </location>
</feature>
<feature type="transmembrane region" description="Helical" evidence="7">
    <location>
        <begin position="263"/>
        <end position="283"/>
    </location>
</feature>
<feature type="transmembrane region" description="Helical" evidence="7">
    <location>
        <begin position="53"/>
        <end position="73"/>
    </location>
</feature>
<evidence type="ECO:0000256" key="7">
    <source>
        <dbReference type="SAM" id="Phobius"/>
    </source>
</evidence>
<evidence type="ECO:0000256" key="4">
    <source>
        <dbReference type="ARBA" id="ARBA00022989"/>
    </source>
</evidence>
<keyword evidence="9" id="KW-1185">Reference proteome</keyword>
<proteinExistence type="predicted"/>
<reference evidence="8 9" key="1">
    <citation type="submission" date="2019-03" db="EMBL/GenBank/DDBJ databases">
        <title>Genomic Encyclopedia of Archaeal and Bacterial Type Strains, Phase II (KMG-II): from individual species to whole genera.</title>
        <authorList>
            <person name="Goeker M."/>
        </authorList>
    </citation>
    <scope>NUCLEOTIDE SEQUENCE [LARGE SCALE GENOMIC DNA]</scope>
    <source>
        <strain evidence="8 9">DSM 24782</strain>
    </source>
</reference>
<evidence type="ECO:0000256" key="5">
    <source>
        <dbReference type="ARBA" id="ARBA00023136"/>
    </source>
</evidence>
<evidence type="ECO:0000256" key="6">
    <source>
        <dbReference type="SAM" id="MobiDB-lite"/>
    </source>
</evidence>
<feature type="transmembrane region" description="Helical" evidence="7">
    <location>
        <begin position="179"/>
        <end position="201"/>
    </location>
</feature>
<keyword evidence="5 7" id="KW-0472">Membrane</keyword>
<dbReference type="GO" id="GO:0022857">
    <property type="term" value="F:transmembrane transporter activity"/>
    <property type="evidence" value="ECO:0007669"/>
    <property type="project" value="InterPro"/>
</dbReference>
<dbReference type="EMBL" id="SOAM01000004">
    <property type="protein sequence ID" value="TDS75017.1"/>
    <property type="molecule type" value="Genomic_DNA"/>
</dbReference>
<protein>
    <submittedName>
        <fullName evidence="8">Nucleoside ABC transporter membrane protein</fullName>
    </submittedName>
</protein>
<organism evidence="8 9">
    <name type="scientific">Amnibacterium kyonggiense</name>
    <dbReference type="NCBI Taxonomy" id="595671"/>
    <lineage>
        <taxon>Bacteria</taxon>
        <taxon>Bacillati</taxon>
        <taxon>Actinomycetota</taxon>
        <taxon>Actinomycetes</taxon>
        <taxon>Micrococcales</taxon>
        <taxon>Microbacteriaceae</taxon>
        <taxon>Amnibacterium</taxon>
    </lineage>
</organism>
<evidence type="ECO:0000313" key="9">
    <source>
        <dbReference type="Proteomes" id="UP000295344"/>
    </source>
</evidence>
<feature type="transmembrane region" description="Helical" evidence="7">
    <location>
        <begin position="155"/>
        <end position="173"/>
    </location>
</feature>
<evidence type="ECO:0000256" key="1">
    <source>
        <dbReference type="ARBA" id="ARBA00004651"/>
    </source>
</evidence>
<sequence>MSPAGGVPVGETGMAGAGLDPESIPPEERARLPKPPERGPIGSTLIAIRDGNALTTILAVVIALVVGAILIAATNPTVQSTAGYFFARPTDMLSAIWACVSGSYLALFQGGVYDFSQANPLVALQSLGHSIGFATPLIAAGLGIAVAFRSGVFNIGGQGQVLMGAAFAGYVGFTWDGPPIITLIVAVLFGLLGGGLLAGLVGVLKARTGANEVIVTIMLNYVVYYLLDFALQTPLLQDPKSVNPISPPENANAIFFNVLPAEYHVNIGFVLAIAATFACSWLLSRSSIGFKMRAVGENARAARVAGIEVDRVFTAAMVISGVLVGFAGVYQVLGTTTTGFTSGVDAGIGFNAITVALLGRSRPWGVFWAGILFGVFQAGGYTMQAAQNVDINAVQVVQSVIVLFIAAPPLVRWIFRLPQPKGVVA</sequence>
<gene>
    <name evidence="8" type="ORF">CLV52_3541</name>
</gene>
<feature type="transmembrane region" description="Helical" evidence="7">
    <location>
        <begin position="339"/>
        <end position="358"/>
    </location>
</feature>
<evidence type="ECO:0000256" key="2">
    <source>
        <dbReference type="ARBA" id="ARBA00022475"/>
    </source>
</evidence>
<feature type="transmembrane region" description="Helical" evidence="7">
    <location>
        <begin position="127"/>
        <end position="148"/>
    </location>
</feature>
<feature type="transmembrane region" description="Helical" evidence="7">
    <location>
        <begin position="213"/>
        <end position="231"/>
    </location>
</feature>
<evidence type="ECO:0000256" key="3">
    <source>
        <dbReference type="ARBA" id="ARBA00022692"/>
    </source>
</evidence>
<dbReference type="InterPro" id="IPR001851">
    <property type="entry name" value="ABC_transp_permease"/>
</dbReference>
<dbReference type="RefSeq" id="WP_246018213.1">
    <property type="nucleotide sequence ID" value="NZ_BAAARP010000001.1"/>
</dbReference>
<evidence type="ECO:0000313" key="8">
    <source>
        <dbReference type="EMBL" id="TDS75017.1"/>
    </source>
</evidence>
<dbReference type="PANTHER" id="PTHR47089:SF1">
    <property type="entry name" value="GUANOSINE ABC TRANSPORTER PERMEASE PROTEIN NUPP"/>
    <property type="match status" value="1"/>
</dbReference>
<feature type="transmembrane region" description="Helical" evidence="7">
    <location>
        <begin position="85"/>
        <end position="107"/>
    </location>
</feature>
<keyword evidence="4 7" id="KW-1133">Transmembrane helix</keyword>
<dbReference type="CDD" id="cd06580">
    <property type="entry name" value="TM_PBP1_transp_TpRbsC_like"/>
    <property type="match status" value="1"/>
</dbReference>
<dbReference type="AlphaFoldDB" id="A0A4R7FHX6"/>
<keyword evidence="3 7" id="KW-0812">Transmembrane</keyword>
<name>A0A4R7FHX6_9MICO</name>
<comment type="caution">
    <text evidence="8">The sequence shown here is derived from an EMBL/GenBank/DDBJ whole genome shotgun (WGS) entry which is preliminary data.</text>
</comment>
<comment type="subcellular location">
    <subcellularLocation>
        <location evidence="1">Cell membrane</location>
        <topology evidence="1">Multi-pass membrane protein</topology>
    </subcellularLocation>
</comment>
<feature type="compositionally biased region" description="Basic and acidic residues" evidence="6">
    <location>
        <begin position="26"/>
        <end position="37"/>
    </location>
</feature>
<feature type="transmembrane region" description="Helical" evidence="7">
    <location>
        <begin position="396"/>
        <end position="415"/>
    </location>
</feature>
<keyword evidence="2" id="KW-1003">Cell membrane</keyword>